<name>A0A0G0H1Y7_9BACT</name>
<dbReference type="STRING" id="1618545.US53_C0023G0013"/>
<organism evidence="2 3">
    <name type="scientific">Candidatus Woesebacteria bacterium GW2011_GWA1_37_7</name>
    <dbReference type="NCBI Taxonomy" id="1618545"/>
    <lineage>
        <taxon>Bacteria</taxon>
        <taxon>Candidatus Woeseibacteriota</taxon>
    </lineage>
</organism>
<proteinExistence type="predicted"/>
<feature type="coiled-coil region" evidence="1">
    <location>
        <begin position="2"/>
        <end position="29"/>
    </location>
</feature>
<comment type="caution">
    <text evidence="2">The sequence shown here is derived from an EMBL/GenBank/DDBJ whole genome shotgun (WGS) entry which is preliminary data.</text>
</comment>
<dbReference type="Proteomes" id="UP000034591">
    <property type="component" value="Unassembled WGS sequence"/>
</dbReference>
<sequence>MSEGKSEKIKELEKKLIKYKEKLAQKKLGYGEVGRTGSGDSYSDQLRDDTNALEGIIQSIKEEIESLTK</sequence>
<evidence type="ECO:0000313" key="3">
    <source>
        <dbReference type="Proteomes" id="UP000034591"/>
    </source>
</evidence>
<evidence type="ECO:0000313" key="2">
    <source>
        <dbReference type="EMBL" id="KKQ37258.1"/>
    </source>
</evidence>
<evidence type="ECO:0000256" key="1">
    <source>
        <dbReference type="SAM" id="Coils"/>
    </source>
</evidence>
<dbReference type="EMBL" id="LBTI01000023">
    <property type="protein sequence ID" value="KKQ37258.1"/>
    <property type="molecule type" value="Genomic_DNA"/>
</dbReference>
<gene>
    <name evidence="2" type="ORF">US53_C0023G0013</name>
</gene>
<protein>
    <submittedName>
        <fullName evidence="2">Uncharacterized protein</fullName>
    </submittedName>
</protein>
<reference evidence="2 3" key="1">
    <citation type="journal article" date="2015" name="Nature">
        <title>rRNA introns, odd ribosomes, and small enigmatic genomes across a large radiation of phyla.</title>
        <authorList>
            <person name="Brown C.T."/>
            <person name="Hug L.A."/>
            <person name="Thomas B.C."/>
            <person name="Sharon I."/>
            <person name="Castelle C.J."/>
            <person name="Singh A."/>
            <person name="Wilkins M.J."/>
            <person name="Williams K.H."/>
            <person name="Banfield J.F."/>
        </authorList>
    </citation>
    <scope>NUCLEOTIDE SEQUENCE [LARGE SCALE GENOMIC DNA]</scope>
</reference>
<dbReference type="AlphaFoldDB" id="A0A0G0H1Y7"/>
<keyword evidence="1" id="KW-0175">Coiled coil</keyword>
<accession>A0A0G0H1Y7</accession>